<evidence type="ECO:0000313" key="2">
    <source>
        <dbReference type="EMBL" id="MBB5713652.1"/>
    </source>
</evidence>
<evidence type="ECO:0000256" key="1">
    <source>
        <dbReference type="SAM" id="SignalP"/>
    </source>
</evidence>
<keyword evidence="1" id="KW-0732">Signal</keyword>
<protein>
    <recommendedName>
        <fullName evidence="4">Flagellar basal body-associated protein FliL</fullName>
    </recommendedName>
</protein>
<feature type="chain" id="PRO_5030643785" description="Flagellar basal body-associated protein FliL" evidence="1">
    <location>
        <begin position="25"/>
        <end position="145"/>
    </location>
</feature>
<dbReference type="Proteomes" id="UP000546200">
    <property type="component" value="Unassembled WGS sequence"/>
</dbReference>
<keyword evidence="3" id="KW-1185">Reference proteome</keyword>
<dbReference type="EMBL" id="JACIJK010000001">
    <property type="protein sequence ID" value="MBB5713652.1"/>
    <property type="molecule type" value="Genomic_DNA"/>
</dbReference>
<accession>A0A7W9BAK1</accession>
<evidence type="ECO:0000313" key="3">
    <source>
        <dbReference type="Proteomes" id="UP000546200"/>
    </source>
</evidence>
<proteinExistence type="predicted"/>
<name>A0A7W9BAK1_9SPHN</name>
<sequence>MKKILLPLAMIAAGLGVGSGAAYAAAMLVGPHAGNPARPKSEKTGFVTASKITAPLVLQDGRLSGYVSFDASLEVPLDQIETVNARLPLLLHAVNMQTYRTPMAAGPDGLIPDLGSFRAVVTNAAKQTYGPGVVRFVAVTTAVPA</sequence>
<gene>
    <name evidence="2" type="ORF">FHS94_000471</name>
</gene>
<organism evidence="2 3">
    <name type="scientific">Sphingomonas aerophila</name>
    <dbReference type="NCBI Taxonomy" id="1344948"/>
    <lineage>
        <taxon>Bacteria</taxon>
        <taxon>Pseudomonadati</taxon>
        <taxon>Pseudomonadota</taxon>
        <taxon>Alphaproteobacteria</taxon>
        <taxon>Sphingomonadales</taxon>
        <taxon>Sphingomonadaceae</taxon>
        <taxon>Sphingomonas</taxon>
    </lineage>
</organism>
<evidence type="ECO:0008006" key="4">
    <source>
        <dbReference type="Google" id="ProtNLM"/>
    </source>
</evidence>
<reference evidence="2 3" key="1">
    <citation type="submission" date="2020-08" db="EMBL/GenBank/DDBJ databases">
        <title>Genomic Encyclopedia of Type Strains, Phase IV (KMG-IV): sequencing the most valuable type-strain genomes for metagenomic binning, comparative biology and taxonomic classification.</title>
        <authorList>
            <person name="Goeker M."/>
        </authorList>
    </citation>
    <scope>NUCLEOTIDE SEQUENCE [LARGE SCALE GENOMIC DNA]</scope>
    <source>
        <strain evidence="2 3">DSM 100044</strain>
    </source>
</reference>
<feature type="signal peptide" evidence="1">
    <location>
        <begin position="1"/>
        <end position="24"/>
    </location>
</feature>
<dbReference type="AlphaFoldDB" id="A0A7W9BAK1"/>
<comment type="caution">
    <text evidence="2">The sequence shown here is derived from an EMBL/GenBank/DDBJ whole genome shotgun (WGS) entry which is preliminary data.</text>
</comment>
<dbReference type="RefSeq" id="WP_184054170.1">
    <property type="nucleotide sequence ID" value="NZ_JACIJK010000001.1"/>
</dbReference>